<evidence type="ECO:0000256" key="8">
    <source>
        <dbReference type="ARBA" id="ARBA00023136"/>
    </source>
</evidence>
<keyword evidence="9" id="KW-0927">Auxin signaling pathway</keyword>
<evidence type="ECO:0000256" key="10">
    <source>
        <dbReference type="ARBA" id="ARBA00045588"/>
    </source>
</evidence>
<evidence type="ECO:0000256" key="9">
    <source>
        <dbReference type="ARBA" id="ARBA00023294"/>
    </source>
</evidence>
<dbReference type="GO" id="GO:0012505">
    <property type="term" value="C:endomembrane system"/>
    <property type="evidence" value="ECO:0007669"/>
    <property type="project" value="UniProtKB-SubCell"/>
</dbReference>
<dbReference type="PANTHER" id="PTHR48017">
    <property type="entry name" value="OS05G0424000 PROTEIN-RELATED"/>
    <property type="match status" value="1"/>
</dbReference>
<feature type="transmembrane region" description="Helical" evidence="11">
    <location>
        <begin position="254"/>
        <end position="276"/>
    </location>
</feature>
<dbReference type="Proteomes" id="UP001159364">
    <property type="component" value="Linkage Group LG05"/>
</dbReference>
<sequence>MGGNGDVNFSNDTFRSPNPLLGITIEASSSRENGNTGIQGNGSETNLLEAWLPLTESRNGSICSSIFHLLSSGIGVQALLLPVAYATLGWTWGTICLVILYLSQLYTTWLLVQLHESFPGPRNSRFLLLAFTAFGPKLGKLLAIFPVMYLSGGTCVILIITAGGTLKLFLRMICEDGLACNPKPLTGVEWFLVFVCVAIVIAQRPNLHSISGISLIGTFTAIAYCTLLWALPVSKGRPNGVTYESFDLKSDMSGFGNVMNAIGLIALAFRGHNLVLEIQGTLPSNSKVPSRKPMWRAVMISYFIILLCQLPLAIAGYWAYGNQIPSGGMLTAFSQFHGPRTSKLVKGILYLLIVISCLTQFQIYAMVVFDNLELRYVAIKNRPCPWWLRTFLRGIFGGLTFLIAVAFPFLPSLAPFFGGLALPLTFAYPCFMWIRINKQHRYDAVWFLNIGLGSLGLIMSILIVVAAIRNFVRYGLDANFFSP</sequence>
<comment type="subcellular location">
    <subcellularLocation>
        <location evidence="1">Endomembrane system</location>
        <topology evidence="1">Multi-pass membrane protein</topology>
    </subcellularLocation>
</comment>
<organism evidence="13 14">
    <name type="scientific">Erythroxylum novogranatense</name>
    <dbReference type="NCBI Taxonomy" id="1862640"/>
    <lineage>
        <taxon>Eukaryota</taxon>
        <taxon>Viridiplantae</taxon>
        <taxon>Streptophyta</taxon>
        <taxon>Embryophyta</taxon>
        <taxon>Tracheophyta</taxon>
        <taxon>Spermatophyta</taxon>
        <taxon>Magnoliopsida</taxon>
        <taxon>eudicotyledons</taxon>
        <taxon>Gunneridae</taxon>
        <taxon>Pentapetalae</taxon>
        <taxon>rosids</taxon>
        <taxon>fabids</taxon>
        <taxon>Malpighiales</taxon>
        <taxon>Erythroxylaceae</taxon>
        <taxon>Erythroxylum</taxon>
    </lineage>
</organism>
<dbReference type="GO" id="GO:0006865">
    <property type="term" value="P:amino acid transport"/>
    <property type="evidence" value="ECO:0007669"/>
    <property type="project" value="UniProtKB-KW"/>
</dbReference>
<feature type="transmembrane region" description="Helical" evidence="11">
    <location>
        <begin position="446"/>
        <end position="468"/>
    </location>
</feature>
<evidence type="ECO:0000256" key="3">
    <source>
        <dbReference type="ARBA" id="ARBA00022448"/>
    </source>
</evidence>
<evidence type="ECO:0000256" key="7">
    <source>
        <dbReference type="ARBA" id="ARBA00022989"/>
    </source>
</evidence>
<feature type="transmembrane region" description="Helical" evidence="11">
    <location>
        <begin position="184"/>
        <end position="202"/>
    </location>
</feature>
<comment type="similarity">
    <text evidence="2">Belongs to the amino acid/polyamine transporter 2 family. Amino acid/auxin permease (AAAP) (TC 2.A.18.1) subfamily.</text>
</comment>
<feature type="transmembrane region" description="Helical" evidence="11">
    <location>
        <begin position="348"/>
        <end position="369"/>
    </location>
</feature>
<dbReference type="Pfam" id="PF01490">
    <property type="entry name" value="Aa_trans"/>
    <property type="match status" value="1"/>
</dbReference>
<evidence type="ECO:0000256" key="5">
    <source>
        <dbReference type="ARBA" id="ARBA00022847"/>
    </source>
</evidence>
<dbReference type="AlphaFoldDB" id="A0AAV8TDS5"/>
<keyword evidence="8 11" id="KW-0472">Membrane</keyword>
<dbReference type="InterPro" id="IPR013057">
    <property type="entry name" value="AA_transpt_TM"/>
</dbReference>
<evidence type="ECO:0000256" key="11">
    <source>
        <dbReference type="SAM" id="Phobius"/>
    </source>
</evidence>
<keyword evidence="3" id="KW-0813">Transport</keyword>
<feature type="transmembrane region" description="Helical" evidence="11">
    <location>
        <begin position="416"/>
        <end position="434"/>
    </location>
</feature>
<keyword evidence="7 11" id="KW-1133">Transmembrane helix</keyword>
<feature type="domain" description="Amino acid transporter transmembrane" evidence="12">
    <location>
        <begin position="59"/>
        <end position="467"/>
    </location>
</feature>
<name>A0AAV8TDS5_9ROSI</name>
<dbReference type="EMBL" id="JAIWQS010000005">
    <property type="protein sequence ID" value="KAJ8764961.1"/>
    <property type="molecule type" value="Genomic_DNA"/>
</dbReference>
<reference evidence="13 14" key="1">
    <citation type="submission" date="2021-09" db="EMBL/GenBank/DDBJ databases">
        <title>Genomic insights and catalytic innovation underlie evolution of tropane alkaloids biosynthesis.</title>
        <authorList>
            <person name="Wang Y.-J."/>
            <person name="Tian T."/>
            <person name="Huang J.-P."/>
            <person name="Huang S.-X."/>
        </authorList>
    </citation>
    <scope>NUCLEOTIDE SEQUENCE [LARGE SCALE GENOMIC DNA]</scope>
    <source>
        <strain evidence="13">KIB-2018</strain>
        <tissue evidence="13">Leaf</tissue>
    </source>
</reference>
<evidence type="ECO:0000313" key="13">
    <source>
        <dbReference type="EMBL" id="KAJ8764961.1"/>
    </source>
</evidence>
<evidence type="ECO:0000256" key="6">
    <source>
        <dbReference type="ARBA" id="ARBA00022970"/>
    </source>
</evidence>
<evidence type="ECO:0000256" key="4">
    <source>
        <dbReference type="ARBA" id="ARBA00022692"/>
    </source>
</evidence>
<comment type="caution">
    <text evidence="13">The sequence shown here is derived from an EMBL/GenBank/DDBJ whole genome shotgun (WGS) entry which is preliminary data.</text>
</comment>
<evidence type="ECO:0000256" key="2">
    <source>
        <dbReference type="ARBA" id="ARBA00005590"/>
    </source>
</evidence>
<evidence type="ECO:0000259" key="12">
    <source>
        <dbReference type="Pfam" id="PF01490"/>
    </source>
</evidence>
<evidence type="ECO:0000256" key="1">
    <source>
        <dbReference type="ARBA" id="ARBA00004127"/>
    </source>
</evidence>
<keyword evidence="5" id="KW-0769">Symport</keyword>
<feature type="transmembrane region" description="Helical" evidence="11">
    <location>
        <begin position="141"/>
        <end position="164"/>
    </location>
</feature>
<gene>
    <name evidence="13" type="ORF">K2173_010426</name>
</gene>
<keyword evidence="14" id="KW-1185">Reference proteome</keyword>
<dbReference type="GO" id="GO:0015293">
    <property type="term" value="F:symporter activity"/>
    <property type="evidence" value="ECO:0007669"/>
    <property type="project" value="UniProtKB-KW"/>
</dbReference>
<protein>
    <recommendedName>
        <fullName evidence="12">Amino acid transporter transmembrane domain-containing protein</fullName>
    </recommendedName>
</protein>
<dbReference type="GO" id="GO:0009734">
    <property type="term" value="P:auxin-activated signaling pathway"/>
    <property type="evidence" value="ECO:0007669"/>
    <property type="project" value="UniProtKB-KW"/>
</dbReference>
<evidence type="ECO:0000313" key="14">
    <source>
        <dbReference type="Proteomes" id="UP001159364"/>
    </source>
</evidence>
<feature type="transmembrane region" description="Helical" evidence="11">
    <location>
        <begin position="214"/>
        <end position="234"/>
    </location>
</feature>
<proteinExistence type="inferred from homology"/>
<accession>A0AAV8TDS5</accession>
<comment type="function">
    <text evidence="10">Carrier protein involved in proton-driven auxin influx. Mediates the formation of auxin gradient from developing leaves (site of auxin biosynthesis) to tips by contributing to the loading of auxin in vascular tissues and facilitating acropetal (base to tip) auxin transport within inner tissues of the root apex, and basipetal (tip to base) auxin transport within outer tissues of the root apex. May be involved in lateral roots and nodules formation.</text>
</comment>
<keyword evidence="6" id="KW-0029">Amino-acid transport</keyword>
<keyword evidence="4 11" id="KW-0812">Transmembrane</keyword>
<feature type="transmembrane region" description="Helical" evidence="11">
    <location>
        <begin position="390"/>
        <end position="410"/>
    </location>
</feature>
<feature type="transmembrane region" description="Helical" evidence="11">
    <location>
        <begin position="297"/>
        <end position="320"/>
    </location>
</feature>